<dbReference type="Proteomes" id="UP000479710">
    <property type="component" value="Unassembled WGS sequence"/>
</dbReference>
<evidence type="ECO:0000313" key="1">
    <source>
        <dbReference type="EMBL" id="KAF0923462.1"/>
    </source>
</evidence>
<evidence type="ECO:0000313" key="2">
    <source>
        <dbReference type="Proteomes" id="UP000479710"/>
    </source>
</evidence>
<comment type="caution">
    <text evidence="1">The sequence shown here is derived from an EMBL/GenBank/DDBJ whole genome shotgun (WGS) entry which is preliminary data.</text>
</comment>
<proteinExistence type="predicted"/>
<gene>
    <name evidence="1" type="ORF">E2562_006353</name>
</gene>
<accession>A0A6G1EGD4</accession>
<keyword evidence="2" id="KW-1185">Reference proteome</keyword>
<name>A0A6G1EGD4_9ORYZ</name>
<organism evidence="1 2">
    <name type="scientific">Oryza meyeriana var. granulata</name>
    <dbReference type="NCBI Taxonomy" id="110450"/>
    <lineage>
        <taxon>Eukaryota</taxon>
        <taxon>Viridiplantae</taxon>
        <taxon>Streptophyta</taxon>
        <taxon>Embryophyta</taxon>
        <taxon>Tracheophyta</taxon>
        <taxon>Spermatophyta</taxon>
        <taxon>Magnoliopsida</taxon>
        <taxon>Liliopsida</taxon>
        <taxon>Poales</taxon>
        <taxon>Poaceae</taxon>
        <taxon>BOP clade</taxon>
        <taxon>Oryzoideae</taxon>
        <taxon>Oryzeae</taxon>
        <taxon>Oryzinae</taxon>
        <taxon>Oryza</taxon>
        <taxon>Oryza meyeriana</taxon>
    </lineage>
</organism>
<protein>
    <submittedName>
        <fullName evidence="1">Uncharacterized protein</fullName>
    </submittedName>
</protein>
<reference evidence="1 2" key="1">
    <citation type="submission" date="2019-11" db="EMBL/GenBank/DDBJ databases">
        <title>Whole genome sequence of Oryza granulata.</title>
        <authorList>
            <person name="Li W."/>
        </authorList>
    </citation>
    <scope>NUCLEOTIDE SEQUENCE [LARGE SCALE GENOMIC DNA]</scope>
    <source>
        <strain evidence="2">cv. Menghai</strain>
        <tissue evidence="1">Leaf</tissue>
    </source>
</reference>
<dbReference type="AlphaFoldDB" id="A0A6G1EGD4"/>
<dbReference type="EMBL" id="SPHZ02000003">
    <property type="protein sequence ID" value="KAF0923462.1"/>
    <property type="molecule type" value="Genomic_DNA"/>
</dbReference>
<sequence>MVTLAHQSTRRRRRLTPYGGIHDLLRLVLVLCMVAHKAMFPNPQGSGTTGNRATILSLLDSGVLGNKATTQLSLPGSGALGSRATATQLSLHGSGAQHSRATTLSLQDSGIQVIRARTLGD</sequence>